<dbReference type="AlphaFoldDB" id="A0AA51RTQ7"/>
<gene>
    <name evidence="3" type="ORF">Q9312_19095</name>
</gene>
<dbReference type="GO" id="GO:0048038">
    <property type="term" value="F:quinone binding"/>
    <property type="evidence" value="ECO:0007669"/>
    <property type="project" value="TreeGrafter"/>
</dbReference>
<dbReference type="Gene3D" id="3.40.50.720">
    <property type="entry name" value="NAD(P)-binding Rossmann-like Domain"/>
    <property type="match status" value="1"/>
</dbReference>
<organism evidence="3 4">
    <name type="scientific">Pleionea litopenaei</name>
    <dbReference type="NCBI Taxonomy" id="3070815"/>
    <lineage>
        <taxon>Bacteria</taxon>
        <taxon>Pseudomonadati</taxon>
        <taxon>Pseudomonadota</taxon>
        <taxon>Gammaproteobacteria</taxon>
        <taxon>Oceanospirillales</taxon>
        <taxon>Pleioneaceae</taxon>
        <taxon>Pleionea</taxon>
    </lineage>
</organism>
<dbReference type="EMBL" id="CP133548">
    <property type="protein sequence ID" value="WMS87314.1"/>
    <property type="molecule type" value="Genomic_DNA"/>
</dbReference>
<dbReference type="FunFam" id="3.40.50.720:FF:000084">
    <property type="entry name" value="Short-chain dehydrogenase reductase"/>
    <property type="match status" value="1"/>
</dbReference>
<dbReference type="RefSeq" id="WP_309202455.1">
    <property type="nucleotide sequence ID" value="NZ_CP133548.1"/>
</dbReference>
<keyword evidence="2" id="KW-0560">Oxidoreductase</keyword>
<evidence type="ECO:0000313" key="3">
    <source>
        <dbReference type="EMBL" id="WMS87314.1"/>
    </source>
</evidence>
<dbReference type="PRINTS" id="PR00080">
    <property type="entry name" value="SDRFAMILY"/>
</dbReference>
<dbReference type="PANTHER" id="PTHR42760:SF133">
    <property type="entry name" value="3-OXOACYL-[ACYL-CARRIER-PROTEIN] REDUCTASE"/>
    <property type="match status" value="1"/>
</dbReference>
<evidence type="ECO:0000256" key="2">
    <source>
        <dbReference type="ARBA" id="ARBA00023002"/>
    </source>
</evidence>
<comment type="similarity">
    <text evidence="1">Belongs to the short-chain dehydrogenases/reductases (SDR) family.</text>
</comment>
<dbReference type="PANTHER" id="PTHR42760">
    <property type="entry name" value="SHORT-CHAIN DEHYDROGENASES/REDUCTASES FAMILY MEMBER"/>
    <property type="match status" value="1"/>
</dbReference>
<proteinExistence type="inferred from homology"/>
<accession>A0AA51RTQ7</accession>
<dbReference type="GO" id="GO:0016616">
    <property type="term" value="F:oxidoreductase activity, acting on the CH-OH group of donors, NAD or NADP as acceptor"/>
    <property type="evidence" value="ECO:0007669"/>
    <property type="project" value="TreeGrafter"/>
</dbReference>
<dbReference type="InterPro" id="IPR002347">
    <property type="entry name" value="SDR_fam"/>
</dbReference>
<dbReference type="CDD" id="cd05233">
    <property type="entry name" value="SDR_c"/>
    <property type="match status" value="1"/>
</dbReference>
<dbReference type="Pfam" id="PF13561">
    <property type="entry name" value="adh_short_C2"/>
    <property type="match status" value="1"/>
</dbReference>
<dbReference type="InterPro" id="IPR036291">
    <property type="entry name" value="NAD(P)-bd_dom_sf"/>
</dbReference>
<keyword evidence="4" id="KW-1185">Reference proteome</keyword>
<sequence>MRLKNKVALITGAARGIGRSIAINFAQQGCDLILLDVGQDIAGVSYSLGSENQLEHTAMLCRDLEVGVLSGLADVRDVEQIELIVTEGLARFGKIDVLVNNAGIATPSGKIVHDIEESDWQLMLDVDLNGVWRMTKSVGRIMSQQRSGSIINIASTAGLVGYRYFSAYVAAKHGVIGLTKASALDYAPLKIRVNAICPGSVRDDDVLEGKMLVEIAKAIKVNEQNHESLFVESHPLNELVECSDIANAAIWLASDDAVRVTGSVTTIDAGFTVK</sequence>
<reference evidence="3 4" key="1">
    <citation type="submission" date="2023-08" db="EMBL/GenBank/DDBJ databases">
        <title>Pleionea litopenaei sp. nov., isolated from stomach of juvenile Litopenaeus vannamei.</title>
        <authorList>
            <person name="Rho A.M."/>
            <person name="Hwang C.Y."/>
        </authorList>
    </citation>
    <scope>NUCLEOTIDE SEQUENCE [LARGE SCALE GENOMIC DNA]</scope>
    <source>
        <strain evidence="3 4">HL-JVS1</strain>
    </source>
</reference>
<protein>
    <submittedName>
        <fullName evidence="3">SDR family oxidoreductase</fullName>
    </submittedName>
</protein>
<dbReference type="GO" id="GO:0006633">
    <property type="term" value="P:fatty acid biosynthetic process"/>
    <property type="evidence" value="ECO:0007669"/>
    <property type="project" value="TreeGrafter"/>
</dbReference>
<evidence type="ECO:0000256" key="1">
    <source>
        <dbReference type="ARBA" id="ARBA00006484"/>
    </source>
</evidence>
<name>A0AA51RTQ7_9GAMM</name>
<dbReference type="KEGG" id="plei:Q9312_19095"/>
<dbReference type="Proteomes" id="UP001239782">
    <property type="component" value="Chromosome"/>
</dbReference>
<dbReference type="SUPFAM" id="SSF51735">
    <property type="entry name" value="NAD(P)-binding Rossmann-fold domains"/>
    <property type="match status" value="1"/>
</dbReference>
<dbReference type="PRINTS" id="PR00081">
    <property type="entry name" value="GDHRDH"/>
</dbReference>
<evidence type="ECO:0000313" key="4">
    <source>
        <dbReference type="Proteomes" id="UP001239782"/>
    </source>
</evidence>